<gene>
    <name evidence="3" type="ORF">RGB73_24445</name>
</gene>
<dbReference type="RefSeq" id="WP_310765389.1">
    <property type="nucleotide sequence ID" value="NZ_CP134050.1"/>
</dbReference>
<dbReference type="InterPro" id="IPR000073">
    <property type="entry name" value="AB_hydrolase_1"/>
</dbReference>
<feature type="signal peptide" evidence="1">
    <location>
        <begin position="1"/>
        <end position="28"/>
    </location>
</feature>
<keyword evidence="3" id="KW-0378">Hydrolase</keyword>
<dbReference type="SUPFAM" id="SSF53474">
    <property type="entry name" value="alpha/beta-Hydrolases"/>
    <property type="match status" value="1"/>
</dbReference>
<dbReference type="PANTHER" id="PTHR43798">
    <property type="entry name" value="MONOACYLGLYCEROL LIPASE"/>
    <property type="match status" value="1"/>
</dbReference>
<feature type="chain" id="PRO_5045387758" evidence="1">
    <location>
        <begin position="29"/>
        <end position="293"/>
    </location>
</feature>
<proteinExistence type="predicted"/>
<evidence type="ECO:0000313" key="3">
    <source>
        <dbReference type="EMBL" id="WNC13801.1"/>
    </source>
</evidence>
<evidence type="ECO:0000313" key="4">
    <source>
        <dbReference type="Proteomes" id="UP001256827"/>
    </source>
</evidence>
<dbReference type="InterPro" id="IPR050266">
    <property type="entry name" value="AB_hydrolase_sf"/>
</dbReference>
<sequence>MKKWMTGLAALALATAATIGTMEAPAFASPEVKEGKIDLGGYSLFLDVEGEQKKGQPTIIFESGYGEYSETWHLVQPEVEKFARTVVYDRGALGQSDRSLRPRTAAGIAEDLHELLKKANVKPPYILVGHSIGGRYIRMFQNLYPNEVQGLVVVDGTPDRFLDEKGYIPYTKPEYTSIMKESLDSHPEWANWDDFLRSGEEVYRARPSLKHVPMTVLVAPARVSEKSDDDSKWDATFYLEGFESFWQERQRELANLSDNSKYVLTEGTGHSIQREQPHYVIDAIKELMERSKK</sequence>
<organism evidence="3 4">
    <name type="scientific">Brevibacillus brevis</name>
    <name type="common">Bacillus brevis</name>
    <dbReference type="NCBI Taxonomy" id="1393"/>
    <lineage>
        <taxon>Bacteria</taxon>
        <taxon>Bacillati</taxon>
        <taxon>Bacillota</taxon>
        <taxon>Bacilli</taxon>
        <taxon>Bacillales</taxon>
        <taxon>Paenibacillaceae</taxon>
        <taxon>Brevibacillus</taxon>
    </lineage>
</organism>
<dbReference type="EMBL" id="CP134050">
    <property type="protein sequence ID" value="WNC13801.1"/>
    <property type="molecule type" value="Genomic_DNA"/>
</dbReference>
<feature type="domain" description="AB hydrolase-1" evidence="2">
    <location>
        <begin position="57"/>
        <end position="221"/>
    </location>
</feature>
<accession>A0ABY9T163</accession>
<evidence type="ECO:0000259" key="2">
    <source>
        <dbReference type="Pfam" id="PF00561"/>
    </source>
</evidence>
<dbReference type="Gene3D" id="3.40.50.1820">
    <property type="entry name" value="alpha/beta hydrolase"/>
    <property type="match status" value="1"/>
</dbReference>
<dbReference type="Pfam" id="PF00561">
    <property type="entry name" value="Abhydrolase_1"/>
    <property type="match status" value="1"/>
</dbReference>
<keyword evidence="4" id="KW-1185">Reference proteome</keyword>
<dbReference type="Proteomes" id="UP001256827">
    <property type="component" value="Chromosome"/>
</dbReference>
<keyword evidence="1" id="KW-0732">Signal</keyword>
<evidence type="ECO:0000256" key="1">
    <source>
        <dbReference type="SAM" id="SignalP"/>
    </source>
</evidence>
<dbReference type="PANTHER" id="PTHR43798:SF33">
    <property type="entry name" value="HYDROLASE, PUTATIVE (AFU_ORTHOLOGUE AFUA_2G14860)-RELATED"/>
    <property type="match status" value="1"/>
</dbReference>
<reference evidence="3 4" key="1">
    <citation type="submission" date="2023-09" db="EMBL/GenBank/DDBJ databases">
        <title>Complete Genome and Methylome dissection of Bacillus brevis NEB573 original source of BbsI restriction endonuclease.</title>
        <authorList>
            <person name="Fomenkov A."/>
            <person name="Roberts R.D."/>
        </authorList>
    </citation>
    <scope>NUCLEOTIDE SEQUENCE [LARGE SCALE GENOMIC DNA]</scope>
    <source>
        <strain evidence="3 4">NEB573</strain>
    </source>
</reference>
<protein>
    <submittedName>
        <fullName evidence="3">Alpha/beta hydrolase</fullName>
    </submittedName>
</protein>
<dbReference type="GO" id="GO:0016787">
    <property type="term" value="F:hydrolase activity"/>
    <property type="evidence" value="ECO:0007669"/>
    <property type="project" value="UniProtKB-KW"/>
</dbReference>
<dbReference type="InterPro" id="IPR029058">
    <property type="entry name" value="AB_hydrolase_fold"/>
</dbReference>
<name>A0ABY9T163_BREBE</name>